<accession>A0A9P8NVY3</accession>
<dbReference type="Proteomes" id="UP000769157">
    <property type="component" value="Unassembled WGS sequence"/>
</dbReference>
<keyword evidence="2" id="KW-1185">Reference proteome</keyword>
<gene>
    <name evidence="1" type="ORF">OGAPHI_007397</name>
</gene>
<reference evidence="1" key="1">
    <citation type="journal article" date="2021" name="Open Biol.">
        <title>Shared evolutionary footprints suggest mitochondrial oxidative damage underlies multiple complex I losses in fungi.</title>
        <authorList>
            <person name="Schikora-Tamarit M.A."/>
            <person name="Marcet-Houben M."/>
            <person name="Nosek J."/>
            <person name="Gabaldon T."/>
        </authorList>
    </citation>
    <scope>NUCLEOTIDE SEQUENCE</scope>
    <source>
        <strain evidence="1">CBS6075</strain>
    </source>
</reference>
<evidence type="ECO:0000313" key="2">
    <source>
        <dbReference type="Proteomes" id="UP000769157"/>
    </source>
</evidence>
<proteinExistence type="predicted"/>
<dbReference type="AlphaFoldDB" id="A0A9P8NVY3"/>
<protein>
    <submittedName>
        <fullName evidence="1">Uncharacterized protein</fullName>
    </submittedName>
</protein>
<evidence type="ECO:0000313" key="1">
    <source>
        <dbReference type="EMBL" id="KAH3660192.1"/>
    </source>
</evidence>
<organism evidence="1 2">
    <name type="scientific">Ogataea philodendri</name>
    <dbReference type="NCBI Taxonomy" id="1378263"/>
    <lineage>
        <taxon>Eukaryota</taxon>
        <taxon>Fungi</taxon>
        <taxon>Dikarya</taxon>
        <taxon>Ascomycota</taxon>
        <taxon>Saccharomycotina</taxon>
        <taxon>Pichiomycetes</taxon>
        <taxon>Pichiales</taxon>
        <taxon>Pichiaceae</taxon>
        <taxon>Ogataea</taxon>
    </lineage>
</organism>
<sequence length="108" mass="12162">MDGLGDPVRGVVEIVQLNPTDLSAQVVVVSGDFASFVQVLESVANELFRRPVIRRSVNCVDIVLERRVQKILDLHRVWVVIVLGVEGCTAQNERRDILQLARDFWDGH</sequence>
<reference evidence="1" key="2">
    <citation type="submission" date="2021-01" db="EMBL/GenBank/DDBJ databases">
        <authorList>
            <person name="Schikora-Tamarit M.A."/>
        </authorList>
    </citation>
    <scope>NUCLEOTIDE SEQUENCE</scope>
    <source>
        <strain evidence="1">CBS6075</strain>
    </source>
</reference>
<dbReference type="RefSeq" id="XP_046057903.1">
    <property type="nucleotide sequence ID" value="XM_046208789.1"/>
</dbReference>
<dbReference type="GeneID" id="70239361"/>
<comment type="caution">
    <text evidence="1">The sequence shown here is derived from an EMBL/GenBank/DDBJ whole genome shotgun (WGS) entry which is preliminary data.</text>
</comment>
<dbReference type="EMBL" id="JAEUBE010000511">
    <property type="protein sequence ID" value="KAH3660192.1"/>
    <property type="molecule type" value="Genomic_DNA"/>
</dbReference>
<name>A0A9P8NVY3_9ASCO</name>